<proteinExistence type="predicted"/>
<keyword evidence="4" id="KW-1185">Reference proteome</keyword>
<comment type="caution">
    <text evidence="3">The sequence shown here is derived from an EMBL/GenBank/DDBJ whole genome shotgun (WGS) entry which is preliminary data.</text>
</comment>
<accession>A0A4Z1GMK4</accession>
<dbReference type="EMBL" id="PQXK01000085">
    <property type="protein sequence ID" value="TGO37925.1"/>
    <property type="molecule type" value="Genomic_DNA"/>
</dbReference>
<reference evidence="3 4" key="1">
    <citation type="submission" date="2017-12" db="EMBL/GenBank/DDBJ databases">
        <title>Comparative genomics of Botrytis spp.</title>
        <authorList>
            <person name="Valero-Jimenez C.A."/>
            <person name="Tapia P."/>
            <person name="Veloso J."/>
            <person name="Silva-Moreno E."/>
            <person name="Staats M."/>
            <person name="Valdes J.H."/>
            <person name="Van Kan J.A.L."/>
        </authorList>
    </citation>
    <scope>NUCLEOTIDE SEQUENCE [LARGE SCALE GENOMIC DNA]</scope>
    <source>
        <strain evidence="3 4">Bh0001</strain>
    </source>
</reference>
<evidence type="ECO:0000313" key="3">
    <source>
        <dbReference type="EMBL" id="TGO37925.1"/>
    </source>
</evidence>
<keyword evidence="2" id="KW-0732">Signal</keyword>
<evidence type="ECO:0000256" key="2">
    <source>
        <dbReference type="SAM" id="SignalP"/>
    </source>
</evidence>
<evidence type="ECO:0000313" key="4">
    <source>
        <dbReference type="Proteomes" id="UP000297814"/>
    </source>
</evidence>
<dbReference type="AlphaFoldDB" id="A0A4Z1GMK4"/>
<sequence>MKVTQQTFAFLSTVSLVSAQLPYCAVRAGISIASTIPSCTSSTSGAPSAPSAIPTTGARTTSASPSKTTQYEFLILMTCNNLL</sequence>
<dbReference type="Proteomes" id="UP000297814">
    <property type="component" value="Unassembled WGS sequence"/>
</dbReference>
<gene>
    <name evidence="3" type="ORF">BHYA_0085g00010</name>
</gene>
<evidence type="ECO:0000256" key="1">
    <source>
        <dbReference type="SAM" id="MobiDB-lite"/>
    </source>
</evidence>
<feature type="chain" id="PRO_5021305778" description="REJ domain-containing protein" evidence="2">
    <location>
        <begin position="20"/>
        <end position="83"/>
    </location>
</feature>
<feature type="compositionally biased region" description="Low complexity" evidence="1">
    <location>
        <begin position="38"/>
        <end position="58"/>
    </location>
</feature>
<organism evidence="3 4">
    <name type="scientific">Botrytis hyacinthi</name>
    <dbReference type="NCBI Taxonomy" id="278943"/>
    <lineage>
        <taxon>Eukaryota</taxon>
        <taxon>Fungi</taxon>
        <taxon>Dikarya</taxon>
        <taxon>Ascomycota</taxon>
        <taxon>Pezizomycotina</taxon>
        <taxon>Leotiomycetes</taxon>
        <taxon>Helotiales</taxon>
        <taxon>Sclerotiniaceae</taxon>
        <taxon>Botrytis</taxon>
    </lineage>
</organism>
<feature type="signal peptide" evidence="2">
    <location>
        <begin position="1"/>
        <end position="19"/>
    </location>
</feature>
<evidence type="ECO:0008006" key="5">
    <source>
        <dbReference type="Google" id="ProtNLM"/>
    </source>
</evidence>
<protein>
    <recommendedName>
        <fullName evidence="5">REJ domain-containing protein</fullName>
    </recommendedName>
</protein>
<feature type="region of interest" description="Disordered" evidence="1">
    <location>
        <begin position="38"/>
        <end position="65"/>
    </location>
</feature>
<name>A0A4Z1GMK4_9HELO</name>